<comment type="caution">
    <text evidence="4">The sequence shown here is derived from an EMBL/GenBank/DDBJ whole genome shotgun (WGS) entry which is preliminary data.</text>
</comment>
<organism evidence="4 5">
    <name type="scientific">Aneurinibacillus danicus</name>
    <dbReference type="NCBI Taxonomy" id="267746"/>
    <lineage>
        <taxon>Bacteria</taxon>
        <taxon>Bacillati</taxon>
        <taxon>Bacillota</taxon>
        <taxon>Bacilli</taxon>
        <taxon>Bacillales</taxon>
        <taxon>Paenibacillaceae</taxon>
        <taxon>Aneurinibacillus group</taxon>
        <taxon>Aneurinibacillus</taxon>
    </lineage>
</organism>
<dbReference type="Pfam" id="PF01558">
    <property type="entry name" value="POR"/>
    <property type="match status" value="1"/>
</dbReference>
<dbReference type="PANTHER" id="PTHR32154:SF20">
    <property type="entry name" value="2-OXOGLUTARATE OXIDOREDUCTASE SUBUNIT KORA"/>
    <property type="match status" value="1"/>
</dbReference>
<reference evidence="4 5" key="1">
    <citation type="submission" date="2019-07" db="EMBL/GenBank/DDBJ databases">
        <title>Whole genome shotgun sequence of Aneurinibacillus danicus NBRC 102444.</title>
        <authorList>
            <person name="Hosoyama A."/>
            <person name="Uohara A."/>
            <person name="Ohji S."/>
            <person name="Ichikawa N."/>
        </authorList>
    </citation>
    <scope>NUCLEOTIDE SEQUENCE [LARGE SCALE GENOMIC DNA]</scope>
    <source>
        <strain evidence="4 5">NBRC 102444</strain>
    </source>
</reference>
<dbReference type="GO" id="GO:0016903">
    <property type="term" value="F:oxidoreductase activity, acting on the aldehyde or oxo group of donors"/>
    <property type="evidence" value="ECO:0007669"/>
    <property type="project" value="InterPro"/>
</dbReference>
<dbReference type="FunFam" id="3.40.50.970:FF:000022">
    <property type="entry name" value="2-oxoglutarate ferredoxin oxidoreductase alpha subunit"/>
    <property type="match status" value="1"/>
</dbReference>
<dbReference type="InterPro" id="IPR002869">
    <property type="entry name" value="Pyrv_flavodox_OxRed_cen"/>
</dbReference>
<dbReference type="InterPro" id="IPR009014">
    <property type="entry name" value="Transketo_C/PFOR_II"/>
</dbReference>
<dbReference type="AlphaFoldDB" id="A0A511VFA3"/>
<gene>
    <name evidence="4" type="ORF">ADA01nite_40980</name>
</gene>
<dbReference type="InterPro" id="IPR050722">
    <property type="entry name" value="Pyruvate:ferred/Flavod_OxRd"/>
</dbReference>
<protein>
    <submittedName>
        <fullName evidence="4">2-oxoglutarate ferredoxin oxidoreductase subunit alpha</fullName>
    </submittedName>
</protein>
<evidence type="ECO:0000259" key="2">
    <source>
        <dbReference type="Pfam" id="PF01558"/>
    </source>
</evidence>
<dbReference type="InterPro" id="IPR002880">
    <property type="entry name" value="Pyrv_Fd/Flavodoxin_OxRdtase_N"/>
</dbReference>
<dbReference type="CDD" id="cd07034">
    <property type="entry name" value="TPP_PYR_PFOR_IOR-alpha_like"/>
    <property type="match status" value="1"/>
</dbReference>
<accession>A0A511VFA3</accession>
<dbReference type="InterPro" id="IPR019752">
    <property type="entry name" value="Pyrv/ketoisovalerate_OxRed_cat"/>
</dbReference>
<dbReference type="EMBL" id="BJXX01000207">
    <property type="protein sequence ID" value="GEN36638.1"/>
    <property type="molecule type" value="Genomic_DNA"/>
</dbReference>
<dbReference type="Gene3D" id="3.40.50.970">
    <property type="match status" value="1"/>
</dbReference>
<dbReference type="OrthoDB" id="9794954at2"/>
<feature type="domain" description="Pyruvate flavodoxin/ferredoxin oxidoreductase pyrimidine binding" evidence="3">
    <location>
        <begin position="184"/>
        <end position="342"/>
    </location>
</feature>
<dbReference type="RefSeq" id="WP_146812271.1">
    <property type="nucleotide sequence ID" value="NZ_BJXX01000207.1"/>
</dbReference>
<evidence type="ECO:0000259" key="3">
    <source>
        <dbReference type="Pfam" id="PF01855"/>
    </source>
</evidence>
<dbReference type="SUPFAM" id="SSF52922">
    <property type="entry name" value="TK C-terminal domain-like"/>
    <property type="match status" value="1"/>
</dbReference>
<evidence type="ECO:0000256" key="1">
    <source>
        <dbReference type="ARBA" id="ARBA00023002"/>
    </source>
</evidence>
<evidence type="ECO:0000313" key="4">
    <source>
        <dbReference type="EMBL" id="GEN36638.1"/>
    </source>
</evidence>
<feature type="domain" description="Pyruvate/ketoisovalerate oxidoreductase catalytic" evidence="2">
    <location>
        <begin position="11"/>
        <end position="107"/>
    </location>
</feature>
<keyword evidence="1" id="KW-0560">Oxidoreductase</keyword>
<keyword evidence="5" id="KW-1185">Reference proteome</keyword>
<dbReference type="Proteomes" id="UP000321157">
    <property type="component" value="Unassembled WGS sequence"/>
</dbReference>
<dbReference type="GO" id="GO:0006979">
    <property type="term" value="P:response to oxidative stress"/>
    <property type="evidence" value="ECO:0007669"/>
    <property type="project" value="TreeGrafter"/>
</dbReference>
<sequence length="557" mass="60740">MKSAALLGLTGQGIETAGEILSSILQSQGYSHRAWRDFSTIIRGGHTAFEIYISEEGEESPPPRIEAIDIAVVWDDEGAKRYLPRVKDKGLLFGPSTTTLVPEENREESPKLGFNVWSLGIIAGYLGIPFSLIEEAVNARFRGESNNKLAHRGYLLGQSKAKDILKPSSLSNVTISGNDALCLGAIAGEVRHYFGYPITPASEILENLSKWLPPIGGKTYQVEDEIAAIHAAIGASFAGKRTFVASSGPGIALMTEGISYLGATEIPLVIIDNQRGGPSTGMPTKTEQSDLLHLRYAGHGEFARILLSPTNVLDCIVVIQEALNLADYYQCPVIIALDLDLALRRISIPWSSVEKAIRSVAVDRGPTLTESAPLEGYVRYRSVDGAPPIRTIPGIKGGAYVASGDEHDERGFMEPNYKEVRHTLHMRRLHKTDHIQYNRPLSIVGNTEAPVAIVGTGSMGELIENIVNLHPDKYVGVLLRQLHPVPMEEISAAVSNVKTVIVAEYNATGQIRSIIEPALVDKNLHSLLRFDGEHYTLEEFENSLNGIESNQNELIRG</sequence>
<proteinExistence type="predicted"/>
<dbReference type="SUPFAM" id="SSF52518">
    <property type="entry name" value="Thiamin diphosphate-binding fold (THDP-binding)"/>
    <property type="match status" value="1"/>
</dbReference>
<dbReference type="Gene3D" id="3.40.50.920">
    <property type="match status" value="1"/>
</dbReference>
<dbReference type="Gene3D" id="3.40.920.10">
    <property type="entry name" value="Pyruvate-ferredoxin oxidoreductase, PFOR, domain III"/>
    <property type="match status" value="1"/>
</dbReference>
<dbReference type="SUPFAM" id="SSF53323">
    <property type="entry name" value="Pyruvate-ferredoxin oxidoreductase, PFOR, domain III"/>
    <property type="match status" value="1"/>
</dbReference>
<evidence type="ECO:0000313" key="5">
    <source>
        <dbReference type="Proteomes" id="UP000321157"/>
    </source>
</evidence>
<name>A0A511VFA3_9BACL</name>
<dbReference type="InterPro" id="IPR029061">
    <property type="entry name" value="THDP-binding"/>
</dbReference>
<dbReference type="Pfam" id="PF01855">
    <property type="entry name" value="POR_N"/>
    <property type="match status" value="1"/>
</dbReference>
<dbReference type="PANTHER" id="PTHR32154">
    <property type="entry name" value="PYRUVATE-FLAVODOXIN OXIDOREDUCTASE-RELATED"/>
    <property type="match status" value="1"/>
</dbReference>